<accession>A0A803NJQ6</accession>
<proteinExistence type="predicted"/>
<dbReference type="EMBL" id="UZAU01000058">
    <property type="status" value="NOT_ANNOTATED_CDS"/>
    <property type="molecule type" value="Genomic_DNA"/>
</dbReference>
<reference evidence="1" key="2">
    <citation type="submission" date="2021-03" db="UniProtKB">
        <authorList>
            <consortium name="EnsemblPlants"/>
        </authorList>
    </citation>
    <scope>IDENTIFICATION</scope>
</reference>
<dbReference type="Proteomes" id="UP000596661">
    <property type="component" value="Chromosome 1"/>
</dbReference>
<sequence>MDSWVSSGSSNRDDGVRHAILSTLHLRAADDHSFYLGLLIVTGRNKNVAFGFLKEKVRKCIQNWDSKQGWQLLTNPSSLVAQVFQARYYPQCTFLDAELGFNPSYTWRSVFEAQESMGELKDNCDAALFLREKSHGLGWITRNHDGVCIAVAAVKNSSDLDPLVAEAMSLKEALS</sequence>
<evidence type="ECO:0000313" key="2">
    <source>
        <dbReference type="Proteomes" id="UP000596661"/>
    </source>
</evidence>
<keyword evidence="2" id="KW-1185">Reference proteome</keyword>
<evidence type="ECO:0008006" key="3">
    <source>
        <dbReference type="Google" id="ProtNLM"/>
    </source>
</evidence>
<dbReference type="AlphaFoldDB" id="A0A803NJQ6"/>
<organism evidence="1 2">
    <name type="scientific">Cannabis sativa</name>
    <name type="common">Hemp</name>
    <name type="synonym">Marijuana</name>
    <dbReference type="NCBI Taxonomy" id="3483"/>
    <lineage>
        <taxon>Eukaryota</taxon>
        <taxon>Viridiplantae</taxon>
        <taxon>Streptophyta</taxon>
        <taxon>Embryophyta</taxon>
        <taxon>Tracheophyta</taxon>
        <taxon>Spermatophyta</taxon>
        <taxon>Magnoliopsida</taxon>
        <taxon>eudicotyledons</taxon>
        <taxon>Gunneridae</taxon>
        <taxon>Pentapetalae</taxon>
        <taxon>rosids</taxon>
        <taxon>fabids</taxon>
        <taxon>Rosales</taxon>
        <taxon>Cannabaceae</taxon>
        <taxon>Cannabis</taxon>
    </lineage>
</organism>
<protein>
    <recommendedName>
        <fullName evidence="3">RNase H type-1 domain-containing protein</fullName>
    </recommendedName>
</protein>
<dbReference type="EnsemblPlants" id="evm.model.01.2102">
    <property type="protein sequence ID" value="cds.evm.model.01.2102"/>
    <property type="gene ID" value="evm.TU.01.2102"/>
</dbReference>
<reference evidence="1" key="1">
    <citation type="submission" date="2018-11" db="EMBL/GenBank/DDBJ databases">
        <authorList>
            <person name="Grassa J C."/>
        </authorList>
    </citation>
    <scope>NUCLEOTIDE SEQUENCE [LARGE SCALE GENOMIC DNA]</scope>
</reference>
<dbReference type="Gramene" id="evm.model.01.2102">
    <property type="protein sequence ID" value="cds.evm.model.01.2102"/>
    <property type="gene ID" value="evm.TU.01.2102"/>
</dbReference>
<name>A0A803NJQ6_CANSA</name>
<evidence type="ECO:0000313" key="1">
    <source>
        <dbReference type="EnsemblPlants" id="cds.evm.model.01.2102"/>
    </source>
</evidence>